<evidence type="ECO:0000256" key="14">
    <source>
        <dbReference type="ARBA" id="ARBA00022801"/>
    </source>
</evidence>
<dbReference type="InterPro" id="IPR012338">
    <property type="entry name" value="Beta-lactam/transpept-like"/>
</dbReference>
<dbReference type="SUPFAM" id="SSF53955">
    <property type="entry name" value="Lysozyme-like"/>
    <property type="match status" value="1"/>
</dbReference>
<keyword evidence="22" id="KW-0961">Cell wall biogenesis/degradation</keyword>
<keyword evidence="21" id="KW-0511">Multifunctional enzyme</keyword>
<protein>
    <recommendedName>
        <fullName evidence="6">Penicillin-binding protein 1A</fullName>
        <ecNumber evidence="24">2.4.99.28</ecNumber>
        <ecNumber evidence="5">3.4.16.4</ecNumber>
    </recommendedName>
</protein>
<name>A0A7W4VLQ5_9HYPH</name>
<evidence type="ECO:0000256" key="6">
    <source>
        <dbReference type="ARBA" id="ARBA00018638"/>
    </source>
</evidence>
<evidence type="ECO:0000256" key="16">
    <source>
        <dbReference type="ARBA" id="ARBA00022968"/>
    </source>
</evidence>
<keyword evidence="10" id="KW-0645">Protease</keyword>
<keyword evidence="15" id="KW-0133">Cell shape</keyword>
<keyword evidence="13 28" id="KW-0812">Transmembrane</keyword>
<evidence type="ECO:0000313" key="33">
    <source>
        <dbReference type="Proteomes" id="UP000532010"/>
    </source>
</evidence>
<keyword evidence="33" id="KW-1185">Reference proteome</keyword>
<evidence type="ECO:0000256" key="27">
    <source>
        <dbReference type="SAM" id="MobiDB-lite"/>
    </source>
</evidence>
<dbReference type="FunFam" id="1.10.3810.10:FF:000003">
    <property type="entry name" value="Penicillin-binding protein 1a"/>
    <property type="match status" value="1"/>
</dbReference>
<feature type="domain" description="Glycosyl transferase family 51" evidence="30">
    <location>
        <begin position="64"/>
        <end position="244"/>
    </location>
</feature>
<dbReference type="Proteomes" id="UP000532010">
    <property type="component" value="Unassembled WGS sequence"/>
</dbReference>
<dbReference type="GO" id="GO:0008955">
    <property type="term" value="F:peptidoglycan glycosyltransferase activity"/>
    <property type="evidence" value="ECO:0007669"/>
    <property type="project" value="UniProtKB-EC"/>
</dbReference>
<keyword evidence="19 28" id="KW-0472">Membrane</keyword>
<dbReference type="GO" id="GO:0009002">
    <property type="term" value="F:serine-type D-Ala-D-Ala carboxypeptidase activity"/>
    <property type="evidence" value="ECO:0007669"/>
    <property type="project" value="UniProtKB-EC"/>
</dbReference>
<accession>A0A7W4VLQ5</accession>
<evidence type="ECO:0000256" key="3">
    <source>
        <dbReference type="ARBA" id="ARBA00007090"/>
    </source>
</evidence>
<organism evidence="32 33">
    <name type="scientific">Microvirga lupini</name>
    <dbReference type="NCBI Taxonomy" id="420324"/>
    <lineage>
        <taxon>Bacteria</taxon>
        <taxon>Pseudomonadati</taxon>
        <taxon>Pseudomonadota</taxon>
        <taxon>Alphaproteobacteria</taxon>
        <taxon>Hyphomicrobiales</taxon>
        <taxon>Methylobacteriaceae</taxon>
        <taxon>Microvirga</taxon>
    </lineage>
</organism>
<dbReference type="Gene3D" id="1.10.3810.10">
    <property type="entry name" value="Biosynthetic peptidoglycan transglycosylase-like"/>
    <property type="match status" value="1"/>
</dbReference>
<dbReference type="SUPFAM" id="SSF56601">
    <property type="entry name" value="beta-lactamase/transpeptidase-like"/>
    <property type="match status" value="1"/>
</dbReference>
<dbReference type="InterPro" id="IPR050396">
    <property type="entry name" value="Glycosyltr_51/Transpeptidase"/>
</dbReference>
<keyword evidence="8" id="KW-0997">Cell inner membrane</keyword>
<evidence type="ECO:0000256" key="12">
    <source>
        <dbReference type="ARBA" id="ARBA00022679"/>
    </source>
</evidence>
<feature type="transmembrane region" description="Helical" evidence="28">
    <location>
        <begin position="12"/>
        <end position="38"/>
    </location>
</feature>
<evidence type="ECO:0000256" key="1">
    <source>
        <dbReference type="ARBA" id="ARBA00004249"/>
    </source>
</evidence>
<dbReference type="UniPathway" id="UPA00219"/>
<evidence type="ECO:0000259" key="29">
    <source>
        <dbReference type="Pfam" id="PF00905"/>
    </source>
</evidence>
<dbReference type="GO" id="GO:0071555">
    <property type="term" value="P:cell wall organization"/>
    <property type="evidence" value="ECO:0007669"/>
    <property type="project" value="UniProtKB-KW"/>
</dbReference>
<evidence type="ECO:0000256" key="26">
    <source>
        <dbReference type="ARBA" id="ARBA00060592"/>
    </source>
</evidence>
<evidence type="ECO:0000256" key="11">
    <source>
        <dbReference type="ARBA" id="ARBA00022676"/>
    </source>
</evidence>
<evidence type="ECO:0000259" key="31">
    <source>
        <dbReference type="Pfam" id="PF17092"/>
    </source>
</evidence>
<evidence type="ECO:0000256" key="21">
    <source>
        <dbReference type="ARBA" id="ARBA00023268"/>
    </source>
</evidence>
<keyword evidence="18 28" id="KW-1133">Transmembrane helix</keyword>
<comment type="subcellular location">
    <subcellularLocation>
        <location evidence="1">Cell inner membrane</location>
        <topology evidence="1">Single-pass type II membrane protein</topology>
    </subcellularLocation>
</comment>
<comment type="catalytic activity">
    <reaction evidence="25">
        <text>[GlcNAc-(1-&gt;4)-Mur2Ac(oyl-L-Ala-gamma-D-Glu-L-Lys-D-Ala-D-Ala)](n)-di-trans,octa-cis-undecaprenyl diphosphate + beta-D-GlcNAc-(1-&gt;4)-Mur2Ac(oyl-L-Ala-gamma-D-Glu-L-Lys-D-Ala-D-Ala)-di-trans,octa-cis-undecaprenyl diphosphate = [GlcNAc-(1-&gt;4)-Mur2Ac(oyl-L-Ala-gamma-D-Glu-L-Lys-D-Ala-D-Ala)](n+1)-di-trans,octa-cis-undecaprenyl diphosphate + di-trans,octa-cis-undecaprenyl diphosphate + H(+)</text>
        <dbReference type="Rhea" id="RHEA:23708"/>
        <dbReference type="Rhea" id="RHEA-COMP:9602"/>
        <dbReference type="Rhea" id="RHEA-COMP:9603"/>
        <dbReference type="ChEBI" id="CHEBI:15378"/>
        <dbReference type="ChEBI" id="CHEBI:58405"/>
        <dbReference type="ChEBI" id="CHEBI:60033"/>
        <dbReference type="ChEBI" id="CHEBI:78435"/>
        <dbReference type="EC" id="2.4.99.28"/>
    </reaction>
</comment>
<dbReference type="EMBL" id="JACHWB010000003">
    <property type="protein sequence ID" value="MBB3019436.1"/>
    <property type="molecule type" value="Genomic_DNA"/>
</dbReference>
<sequence>MEYLRMRFVLRFFGFLFSVGAIFFLIGAVGLAYGFWFYSKDLPDHAQLANYEPPVMTRIHASDGSLIAEYARERRLYVPIDSVPKLVIGAFLSAEDKNFYKHPGIDPEGLMRAIVINLRSGGAREQGASTITQQVAKNFLVGNERSYERKIREALIALRMESTFSKDKILELYLNEIFLGTLTPGRNLHGIAAAALDYFGKSIHELSIAEAAYIAALPKGPNNYHPFRQRKAAIERRNWVIERMAVNGYISKEAADEAQKEPLNVKPRNVSPNSIASGYFAEGVRRDIAERYGEETLYEGGLLIRSTLDPKMQAMARKSLVDGLVRFDEARGWRGAQQKIDLAGREWGLALSEVPVLGDVQPWRLAVVLEVARGQAKIGLQPRREASGQVVKDRETGAITADGVKWTRRPVERAVSVGDVVYVEPLADKDGQFRLRQMPEISGAIVAMDPNTGRVHAMVGGFSYDQSEFNRAIQAMRQPGSSFKPIVYATALDNGYTPSSQVLDGPFVLDMGPGQEAWAPKNYDGKSTGVRTLRYGIEHSKNLMTVRLANEVGMPVISEYSRRFGVYDDMLPLLSMSLGAGETTVMRMTAAYSMFVNGGRRIKPTLIDQIQDRNGRTIYRHDDRKCANCNAEKWDGGAAPKLTENREQVIDPLTAYQITSILEGVVQRGTAQTVKAVGKPLAGKTGTTNDAKDVWFVGFSPDLAVGVFLGYDQPKSLGNAATAGQYAAPVFRDFMQMALKDKPATPFRVPAGIKLIRVNASTGTRAGGEGGGTILEAFKPGQSPPEFVPPEPEEIPQAEYQGNPAAPRQAGGVGPGGLY</sequence>
<dbReference type="EC" id="2.4.99.28" evidence="24"/>
<dbReference type="InterPro" id="IPR001460">
    <property type="entry name" value="PCN-bd_Tpept"/>
</dbReference>
<evidence type="ECO:0000256" key="2">
    <source>
        <dbReference type="ARBA" id="ARBA00004752"/>
    </source>
</evidence>
<dbReference type="InterPro" id="IPR031376">
    <property type="entry name" value="PCB_OB"/>
</dbReference>
<evidence type="ECO:0000256" key="8">
    <source>
        <dbReference type="ARBA" id="ARBA00022519"/>
    </source>
</evidence>
<dbReference type="Pfam" id="PF00905">
    <property type="entry name" value="Transpeptidase"/>
    <property type="match status" value="1"/>
</dbReference>
<keyword evidence="20" id="KW-0046">Antibiotic resistance</keyword>
<evidence type="ECO:0000256" key="4">
    <source>
        <dbReference type="ARBA" id="ARBA00007739"/>
    </source>
</evidence>
<keyword evidence="16" id="KW-0735">Signal-anchor</keyword>
<evidence type="ECO:0000256" key="17">
    <source>
        <dbReference type="ARBA" id="ARBA00022984"/>
    </source>
</evidence>
<dbReference type="GO" id="GO:0005886">
    <property type="term" value="C:plasma membrane"/>
    <property type="evidence" value="ECO:0007669"/>
    <property type="project" value="UniProtKB-SubCell"/>
</dbReference>
<evidence type="ECO:0000259" key="30">
    <source>
        <dbReference type="Pfam" id="PF00912"/>
    </source>
</evidence>
<dbReference type="GO" id="GO:0009252">
    <property type="term" value="P:peptidoglycan biosynthetic process"/>
    <property type="evidence" value="ECO:0007669"/>
    <property type="project" value="UniProtKB-UniPathway"/>
</dbReference>
<dbReference type="PANTHER" id="PTHR32282:SF27">
    <property type="entry name" value="PENICILLIN-BINDING PROTEIN 1A"/>
    <property type="match status" value="1"/>
</dbReference>
<evidence type="ECO:0000313" key="32">
    <source>
        <dbReference type="EMBL" id="MBB3019436.1"/>
    </source>
</evidence>
<keyword evidence="7" id="KW-1003">Cell membrane</keyword>
<dbReference type="EC" id="3.4.16.4" evidence="5"/>
<feature type="domain" description="Penicillin-binding protein OB-like" evidence="31">
    <location>
        <begin position="333"/>
        <end position="441"/>
    </location>
</feature>
<evidence type="ECO:0000256" key="5">
    <source>
        <dbReference type="ARBA" id="ARBA00012448"/>
    </source>
</evidence>
<comment type="similarity">
    <text evidence="3">In the C-terminal section; belongs to the transpeptidase family.</text>
</comment>
<keyword evidence="17" id="KW-0573">Peptidoglycan synthesis</keyword>
<reference evidence="32 33" key="1">
    <citation type="submission" date="2020-08" db="EMBL/GenBank/DDBJ databases">
        <title>The Agave Microbiome: Exploring the role of microbial communities in plant adaptations to desert environments.</title>
        <authorList>
            <person name="Partida-Martinez L.P."/>
        </authorList>
    </citation>
    <scope>NUCLEOTIDE SEQUENCE [LARGE SCALE GENOMIC DNA]</scope>
    <source>
        <strain evidence="32 33">AT3.9</strain>
    </source>
</reference>
<comment type="pathway">
    <text evidence="2">Cell wall biogenesis; peptidoglycan biosynthesis.</text>
</comment>
<evidence type="ECO:0000256" key="9">
    <source>
        <dbReference type="ARBA" id="ARBA00022645"/>
    </source>
</evidence>
<evidence type="ECO:0000256" key="10">
    <source>
        <dbReference type="ARBA" id="ARBA00022670"/>
    </source>
</evidence>
<dbReference type="NCBIfam" id="TIGR02074">
    <property type="entry name" value="PBP_1a_fam"/>
    <property type="match status" value="1"/>
</dbReference>
<dbReference type="GO" id="GO:0008360">
    <property type="term" value="P:regulation of cell shape"/>
    <property type="evidence" value="ECO:0007669"/>
    <property type="project" value="UniProtKB-KW"/>
</dbReference>
<dbReference type="InterPro" id="IPR001264">
    <property type="entry name" value="Glyco_trans_51"/>
</dbReference>
<comment type="pathway">
    <text evidence="26">Glycan biosynthesis.</text>
</comment>
<dbReference type="GO" id="GO:0008658">
    <property type="term" value="F:penicillin binding"/>
    <property type="evidence" value="ECO:0007669"/>
    <property type="project" value="InterPro"/>
</dbReference>
<dbReference type="GO" id="GO:0046677">
    <property type="term" value="P:response to antibiotic"/>
    <property type="evidence" value="ECO:0007669"/>
    <property type="project" value="UniProtKB-KW"/>
</dbReference>
<comment type="catalytic activity">
    <reaction evidence="23">
        <text>Preferential cleavage: (Ac)2-L-Lys-D-Ala-|-D-Ala. Also transpeptidation of peptidyl-alanyl moieties that are N-acyl substituents of D-alanine.</text>
        <dbReference type="EC" id="3.4.16.4"/>
    </reaction>
</comment>
<dbReference type="AlphaFoldDB" id="A0A7W4VLQ5"/>
<keyword evidence="12 32" id="KW-0808">Transferase</keyword>
<proteinExistence type="inferred from homology"/>
<feature type="domain" description="Penicillin-binding protein transpeptidase" evidence="29">
    <location>
        <begin position="443"/>
        <end position="736"/>
    </location>
</feature>
<evidence type="ECO:0000256" key="28">
    <source>
        <dbReference type="SAM" id="Phobius"/>
    </source>
</evidence>
<evidence type="ECO:0000256" key="20">
    <source>
        <dbReference type="ARBA" id="ARBA00023251"/>
    </source>
</evidence>
<evidence type="ECO:0000256" key="15">
    <source>
        <dbReference type="ARBA" id="ARBA00022960"/>
    </source>
</evidence>
<evidence type="ECO:0000256" key="23">
    <source>
        <dbReference type="ARBA" id="ARBA00034000"/>
    </source>
</evidence>
<gene>
    <name evidence="32" type="ORF">FHR70_002501</name>
</gene>
<feature type="region of interest" description="Disordered" evidence="27">
    <location>
        <begin position="780"/>
        <end position="819"/>
    </location>
</feature>
<dbReference type="PANTHER" id="PTHR32282">
    <property type="entry name" value="BINDING PROTEIN TRANSPEPTIDASE, PUTATIVE-RELATED"/>
    <property type="match status" value="1"/>
</dbReference>
<dbReference type="InterPro" id="IPR023346">
    <property type="entry name" value="Lysozyme-like_dom_sf"/>
</dbReference>
<evidence type="ECO:0000256" key="18">
    <source>
        <dbReference type="ARBA" id="ARBA00022989"/>
    </source>
</evidence>
<evidence type="ECO:0000256" key="19">
    <source>
        <dbReference type="ARBA" id="ARBA00023136"/>
    </source>
</evidence>
<dbReference type="Gene3D" id="3.40.710.10">
    <property type="entry name" value="DD-peptidase/beta-lactamase superfamily"/>
    <property type="match status" value="2"/>
</dbReference>
<comment type="similarity">
    <text evidence="4">In the N-terminal section; belongs to the glycosyltransferase 51 family.</text>
</comment>
<evidence type="ECO:0000256" key="22">
    <source>
        <dbReference type="ARBA" id="ARBA00023316"/>
    </source>
</evidence>
<evidence type="ECO:0000256" key="13">
    <source>
        <dbReference type="ARBA" id="ARBA00022692"/>
    </source>
</evidence>
<dbReference type="GO" id="GO:0006508">
    <property type="term" value="P:proteolysis"/>
    <property type="evidence" value="ECO:0007669"/>
    <property type="project" value="UniProtKB-KW"/>
</dbReference>
<keyword evidence="9" id="KW-0121">Carboxypeptidase</keyword>
<evidence type="ECO:0000256" key="24">
    <source>
        <dbReference type="ARBA" id="ARBA00044770"/>
    </source>
</evidence>
<dbReference type="Pfam" id="PF00912">
    <property type="entry name" value="Transgly"/>
    <property type="match status" value="1"/>
</dbReference>
<comment type="caution">
    <text evidence="32">The sequence shown here is derived from an EMBL/GenBank/DDBJ whole genome shotgun (WGS) entry which is preliminary data.</text>
</comment>
<keyword evidence="14 32" id="KW-0378">Hydrolase</keyword>
<evidence type="ECO:0000256" key="25">
    <source>
        <dbReference type="ARBA" id="ARBA00049902"/>
    </source>
</evidence>
<dbReference type="Pfam" id="PF17092">
    <property type="entry name" value="PCB_OB"/>
    <property type="match status" value="1"/>
</dbReference>
<dbReference type="InterPro" id="IPR036950">
    <property type="entry name" value="PBP_transglycosylase"/>
</dbReference>
<evidence type="ECO:0000256" key="7">
    <source>
        <dbReference type="ARBA" id="ARBA00022475"/>
    </source>
</evidence>
<dbReference type="GO" id="GO:0030288">
    <property type="term" value="C:outer membrane-bounded periplasmic space"/>
    <property type="evidence" value="ECO:0007669"/>
    <property type="project" value="TreeGrafter"/>
</dbReference>
<keyword evidence="11 32" id="KW-0328">Glycosyltransferase</keyword>